<dbReference type="InterPro" id="IPR006461">
    <property type="entry name" value="PLAC_motif_containing"/>
</dbReference>
<gene>
    <name evidence="1" type="ORF">CEY00_Acc28531</name>
</gene>
<dbReference type="AlphaFoldDB" id="A0A2R6PH54"/>
<proteinExistence type="predicted"/>
<evidence type="ECO:0000313" key="1">
    <source>
        <dbReference type="EMBL" id="PSR91189.1"/>
    </source>
</evidence>
<dbReference type="NCBIfam" id="TIGR01571">
    <property type="entry name" value="A_thal_Cys_rich"/>
    <property type="match status" value="1"/>
</dbReference>
<dbReference type="OMA" id="EEPCRDF"/>
<evidence type="ECO:0000313" key="2">
    <source>
        <dbReference type="Proteomes" id="UP000241394"/>
    </source>
</evidence>
<dbReference type="FunCoup" id="A0A2R6PH54">
    <property type="interactions" value="37"/>
</dbReference>
<reference evidence="2" key="2">
    <citation type="journal article" date="2018" name="BMC Genomics">
        <title>A manually annotated Actinidia chinensis var. chinensis (kiwifruit) genome highlights the challenges associated with draft genomes and gene prediction in plants.</title>
        <authorList>
            <person name="Pilkington S.M."/>
            <person name="Crowhurst R."/>
            <person name="Hilario E."/>
            <person name="Nardozza S."/>
            <person name="Fraser L."/>
            <person name="Peng Y."/>
            <person name="Gunaseelan K."/>
            <person name="Simpson R."/>
            <person name="Tahir J."/>
            <person name="Deroles S.C."/>
            <person name="Templeton K."/>
            <person name="Luo Z."/>
            <person name="Davy M."/>
            <person name="Cheng C."/>
            <person name="McNeilage M."/>
            <person name="Scaglione D."/>
            <person name="Liu Y."/>
            <person name="Zhang Q."/>
            <person name="Datson P."/>
            <person name="De Silva N."/>
            <person name="Gardiner S.E."/>
            <person name="Bassett H."/>
            <person name="Chagne D."/>
            <person name="McCallum J."/>
            <person name="Dzierzon H."/>
            <person name="Deng C."/>
            <person name="Wang Y.Y."/>
            <person name="Barron L."/>
            <person name="Manako K."/>
            <person name="Bowen J."/>
            <person name="Foster T.M."/>
            <person name="Erridge Z.A."/>
            <person name="Tiffin H."/>
            <person name="Waite C.N."/>
            <person name="Davies K.M."/>
            <person name="Grierson E.P."/>
            <person name="Laing W.A."/>
            <person name="Kirk R."/>
            <person name="Chen X."/>
            <person name="Wood M."/>
            <person name="Montefiori M."/>
            <person name="Brummell D.A."/>
            <person name="Schwinn K.E."/>
            <person name="Catanach A."/>
            <person name="Fullerton C."/>
            <person name="Li D."/>
            <person name="Meiyalaghan S."/>
            <person name="Nieuwenhuizen N."/>
            <person name="Read N."/>
            <person name="Prakash R."/>
            <person name="Hunter D."/>
            <person name="Zhang H."/>
            <person name="McKenzie M."/>
            <person name="Knabel M."/>
            <person name="Harris A."/>
            <person name="Allan A.C."/>
            <person name="Gleave A."/>
            <person name="Chen A."/>
            <person name="Janssen B.J."/>
            <person name="Plunkett B."/>
            <person name="Ampomah-Dwamena C."/>
            <person name="Voogd C."/>
            <person name="Leif D."/>
            <person name="Lafferty D."/>
            <person name="Souleyre E.J.F."/>
            <person name="Varkonyi-Gasic E."/>
            <person name="Gambi F."/>
            <person name="Hanley J."/>
            <person name="Yao J.L."/>
            <person name="Cheung J."/>
            <person name="David K.M."/>
            <person name="Warren B."/>
            <person name="Marsh K."/>
            <person name="Snowden K.C."/>
            <person name="Lin-Wang K."/>
            <person name="Brian L."/>
            <person name="Martinez-Sanchez M."/>
            <person name="Wang M."/>
            <person name="Ileperuma N."/>
            <person name="Macnee N."/>
            <person name="Campin R."/>
            <person name="McAtee P."/>
            <person name="Drummond R.S.M."/>
            <person name="Espley R.V."/>
            <person name="Ireland H.S."/>
            <person name="Wu R."/>
            <person name="Atkinson R.G."/>
            <person name="Karunairetnam S."/>
            <person name="Bulley S."/>
            <person name="Chunkath S."/>
            <person name="Hanley Z."/>
            <person name="Storey R."/>
            <person name="Thrimawithana A.H."/>
            <person name="Thomson S."/>
            <person name="David C."/>
            <person name="Testolin R."/>
            <person name="Huang H."/>
            <person name="Hellens R.P."/>
            <person name="Schaffer R.J."/>
        </authorList>
    </citation>
    <scope>NUCLEOTIDE SEQUENCE [LARGE SCALE GENOMIC DNA]</scope>
    <source>
        <strain evidence="2">cv. Red5</strain>
    </source>
</reference>
<dbReference type="STRING" id="1590841.A0A2R6PH54"/>
<accession>A0A2R6PH54</accession>
<name>A0A2R6PH54_ACTCC</name>
<keyword evidence="2" id="KW-1185">Reference proteome</keyword>
<protein>
    <submittedName>
        <fullName evidence="1">Protein PLANT CADMIUM RESISTANCE like</fullName>
    </submittedName>
</protein>
<sequence length="167" mass="18351">MSENNHTNGHHAPPPELPISSYPPFPNQLPEGQWFTGLFACLEDPSNCFATAVCPCITMGRIANIVDRGTISCLAASVIYVALVYAGCAPIFGCTYRTKLRGLFSLPERPLPDGMDYCMCCFCALCQDYRELKNRGVDPSIGWKANVEKWNEEGITMPPVVAPAMTR</sequence>
<reference evidence="1 2" key="1">
    <citation type="submission" date="2017-07" db="EMBL/GenBank/DDBJ databases">
        <title>An improved, manually edited Actinidia chinensis var. chinensis (kiwifruit) genome highlights the challenges associated with draft genomes and gene prediction in plants.</title>
        <authorList>
            <person name="Pilkington S."/>
            <person name="Crowhurst R."/>
            <person name="Hilario E."/>
            <person name="Nardozza S."/>
            <person name="Fraser L."/>
            <person name="Peng Y."/>
            <person name="Gunaseelan K."/>
            <person name="Simpson R."/>
            <person name="Tahir J."/>
            <person name="Deroles S."/>
            <person name="Templeton K."/>
            <person name="Luo Z."/>
            <person name="Davy M."/>
            <person name="Cheng C."/>
            <person name="Mcneilage M."/>
            <person name="Scaglione D."/>
            <person name="Liu Y."/>
            <person name="Zhang Q."/>
            <person name="Datson P."/>
            <person name="De Silva N."/>
            <person name="Gardiner S."/>
            <person name="Bassett H."/>
            <person name="Chagne D."/>
            <person name="Mccallum J."/>
            <person name="Dzierzon H."/>
            <person name="Deng C."/>
            <person name="Wang Y.-Y."/>
            <person name="Barron N."/>
            <person name="Manako K."/>
            <person name="Bowen J."/>
            <person name="Foster T."/>
            <person name="Erridge Z."/>
            <person name="Tiffin H."/>
            <person name="Waite C."/>
            <person name="Davies K."/>
            <person name="Grierson E."/>
            <person name="Laing W."/>
            <person name="Kirk R."/>
            <person name="Chen X."/>
            <person name="Wood M."/>
            <person name="Montefiori M."/>
            <person name="Brummell D."/>
            <person name="Schwinn K."/>
            <person name="Catanach A."/>
            <person name="Fullerton C."/>
            <person name="Li D."/>
            <person name="Meiyalaghan S."/>
            <person name="Nieuwenhuizen N."/>
            <person name="Read N."/>
            <person name="Prakash R."/>
            <person name="Hunter D."/>
            <person name="Zhang H."/>
            <person name="Mckenzie M."/>
            <person name="Knabel M."/>
            <person name="Harris A."/>
            <person name="Allan A."/>
            <person name="Chen A."/>
            <person name="Janssen B."/>
            <person name="Plunkett B."/>
            <person name="Dwamena C."/>
            <person name="Voogd C."/>
            <person name="Leif D."/>
            <person name="Lafferty D."/>
            <person name="Souleyre E."/>
            <person name="Varkonyi-Gasic E."/>
            <person name="Gambi F."/>
            <person name="Hanley J."/>
            <person name="Yao J.-L."/>
            <person name="Cheung J."/>
            <person name="David K."/>
            <person name="Warren B."/>
            <person name="Marsh K."/>
            <person name="Snowden K."/>
            <person name="Lin-Wang K."/>
            <person name="Brian L."/>
            <person name="Martinez-Sanchez M."/>
            <person name="Wang M."/>
            <person name="Ileperuma N."/>
            <person name="Macnee N."/>
            <person name="Campin R."/>
            <person name="Mcatee P."/>
            <person name="Drummond R."/>
            <person name="Espley R."/>
            <person name="Ireland H."/>
            <person name="Wu R."/>
            <person name="Atkinson R."/>
            <person name="Karunairetnam S."/>
            <person name="Bulley S."/>
            <person name="Chunkath S."/>
            <person name="Hanley Z."/>
            <person name="Storey R."/>
            <person name="Thrimawithana A."/>
            <person name="Thomson S."/>
            <person name="David C."/>
            <person name="Testolin R."/>
        </authorList>
    </citation>
    <scope>NUCLEOTIDE SEQUENCE [LARGE SCALE GENOMIC DNA]</scope>
    <source>
        <strain evidence="2">cv. Red5</strain>
        <tissue evidence="1">Young leaf</tissue>
    </source>
</reference>
<dbReference type="Pfam" id="PF04749">
    <property type="entry name" value="PLAC8"/>
    <property type="match status" value="1"/>
</dbReference>
<dbReference type="InParanoid" id="A0A2R6PH54"/>
<comment type="caution">
    <text evidence="1">The sequence shown here is derived from an EMBL/GenBank/DDBJ whole genome shotgun (WGS) entry which is preliminary data.</text>
</comment>
<dbReference type="Gramene" id="PSR91189">
    <property type="protein sequence ID" value="PSR91189"/>
    <property type="gene ID" value="CEY00_Acc28531"/>
</dbReference>
<dbReference type="OrthoDB" id="1045822at2759"/>
<dbReference type="Proteomes" id="UP000241394">
    <property type="component" value="Chromosome LG25"/>
</dbReference>
<dbReference type="PANTHER" id="PTHR15907">
    <property type="entry name" value="DUF614 FAMILY PROTEIN-RELATED"/>
    <property type="match status" value="1"/>
</dbReference>
<dbReference type="EMBL" id="NKQK01000025">
    <property type="protein sequence ID" value="PSR91189.1"/>
    <property type="molecule type" value="Genomic_DNA"/>
</dbReference>
<organism evidence="1 2">
    <name type="scientific">Actinidia chinensis var. chinensis</name>
    <name type="common">Chinese soft-hair kiwi</name>
    <dbReference type="NCBI Taxonomy" id="1590841"/>
    <lineage>
        <taxon>Eukaryota</taxon>
        <taxon>Viridiplantae</taxon>
        <taxon>Streptophyta</taxon>
        <taxon>Embryophyta</taxon>
        <taxon>Tracheophyta</taxon>
        <taxon>Spermatophyta</taxon>
        <taxon>Magnoliopsida</taxon>
        <taxon>eudicotyledons</taxon>
        <taxon>Gunneridae</taxon>
        <taxon>Pentapetalae</taxon>
        <taxon>asterids</taxon>
        <taxon>Ericales</taxon>
        <taxon>Actinidiaceae</taxon>
        <taxon>Actinidia</taxon>
    </lineage>
</organism>